<feature type="compositionally biased region" description="Basic and acidic residues" evidence="1">
    <location>
        <begin position="98"/>
        <end position="114"/>
    </location>
</feature>
<keyword evidence="3" id="KW-1185">Reference proteome</keyword>
<sequence>MYCEKNINSYEAARKMLPFAYDTDGLLSEQELGRGSRKKKKKVPFSFDEDSDNQMDQENIKMPKKTGAHQSRKQLINQPLPPPPQLSPKSRGKNLLDLLKRKRDENVMKKDGASKKNSQALHSQFKSSVSTVTSDKQLSSYSVKESTTPAPQSHTTGTDELLTSCGDPQSQS</sequence>
<name>A0AAE1GVL3_9NEOP</name>
<feature type="compositionally biased region" description="Basic residues" evidence="1">
    <location>
        <begin position="62"/>
        <end position="72"/>
    </location>
</feature>
<evidence type="ECO:0000313" key="3">
    <source>
        <dbReference type="Proteomes" id="UP001219518"/>
    </source>
</evidence>
<accession>A0AAE1GVL3</accession>
<gene>
    <name evidence="2" type="ORF">KUF71_020056</name>
</gene>
<dbReference type="Proteomes" id="UP001219518">
    <property type="component" value="Unassembled WGS sequence"/>
</dbReference>
<comment type="caution">
    <text evidence="2">The sequence shown here is derived from an EMBL/GenBank/DDBJ whole genome shotgun (WGS) entry which is preliminary data.</text>
</comment>
<dbReference type="AlphaFoldDB" id="A0AAE1GVL3"/>
<reference evidence="2" key="1">
    <citation type="submission" date="2021-07" db="EMBL/GenBank/DDBJ databases">
        <authorList>
            <person name="Catto M.A."/>
            <person name="Jacobson A."/>
            <person name="Kennedy G."/>
            <person name="Labadie P."/>
            <person name="Hunt B.G."/>
            <person name="Srinivasan R."/>
        </authorList>
    </citation>
    <scope>NUCLEOTIDE SEQUENCE</scope>
    <source>
        <strain evidence="2">PL_HMW_Pooled</strain>
        <tissue evidence="2">Head</tissue>
    </source>
</reference>
<feature type="region of interest" description="Disordered" evidence="1">
    <location>
        <begin position="27"/>
        <end position="172"/>
    </location>
</feature>
<feature type="non-terminal residue" evidence="2">
    <location>
        <position position="1"/>
    </location>
</feature>
<evidence type="ECO:0000256" key="1">
    <source>
        <dbReference type="SAM" id="MobiDB-lite"/>
    </source>
</evidence>
<organism evidence="2 3">
    <name type="scientific">Frankliniella fusca</name>
    <dbReference type="NCBI Taxonomy" id="407009"/>
    <lineage>
        <taxon>Eukaryota</taxon>
        <taxon>Metazoa</taxon>
        <taxon>Ecdysozoa</taxon>
        <taxon>Arthropoda</taxon>
        <taxon>Hexapoda</taxon>
        <taxon>Insecta</taxon>
        <taxon>Pterygota</taxon>
        <taxon>Neoptera</taxon>
        <taxon>Paraneoptera</taxon>
        <taxon>Thysanoptera</taxon>
        <taxon>Terebrantia</taxon>
        <taxon>Thripoidea</taxon>
        <taxon>Thripidae</taxon>
        <taxon>Frankliniella</taxon>
    </lineage>
</organism>
<proteinExistence type="predicted"/>
<protein>
    <submittedName>
        <fullName evidence="2">Complement C4-B</fullName>
    </submittedName>
</protein>
<reference evidence="2" key="2">
    <citation type="journal article" date="2023" name="BMC Genomics">
        <title>Pest status, molecular evolution, and epigenetic factors derived from the genome assembly of Frankliniella fusca, a thysanopteran phytovirus vector.</title>
        <authorList>
            <person name="Catto M.A."/>
            <person name="Labadie P.E."/>
            <person name="Jacobson A.L."/>
            <person name="Kennedy G.G."/>
            <person name="Srinivasan R."/>
            <person name="Hunt B.G."/>
        </authorList>
    </citation>
    <scope>NUCLEOTIDE SEQUENCE</scope>
    <source>
        <strain evidence="2">PL_HMW_Pooled</strain>
    </source>
</reference>
<feature type="compositionally biased region" description="Polar residues" evidence="1">
    <location>
        <begin position="115"/>
        <end position="158"/>
    </location>
</feature>
<evidence type="ECO:0000313" key="2">
    <source>
        <dbReference type="EMBL" id="KAK3910047.1"/>
    </source>
</evidence>
<dbReference type="EMBL" id="JAHWGI010000142">
    <property type="protein sequence ID" value="KAK3910047.1"/>
    <property type="molecule type" value="Genomic_DNA"/>
</dbReference>